<dbReference type="SUPFAM" id="SSF53067">
    <property type="entry name" value="Actin-like ATPase domain"/>
    <property type="match status" value="1"/>
</dbReference>
<feature type="region of interest" description="Disordered" evidence="1">
    <location>
        <begin position="327"/>
        <end position="346"/>
    </location>
</feature>
<dbReference type="Proteomes" id="UP001230156">
    <property type="component" value="Unassembled WGS sequence"/>
</dbReference>
<dbReference type="RefSeq" id="WP_379959400.1">
    <property type="nucleotide sequence ID" value="NZ_JAUYVI010000006.1"/>
</dbReference>
<evidence type="ECO:0000313" key="3">
    <source>
        <dbReference type="EMBL" id="MDQ7250310.1"/>
    </source>
</evidence>
<comment type="caution">
    <text evidence="3">The sequence shown here is derived from an EMBL/GenBank/DDBJ whole genome shotgun (WGS) entry which is preliminary data.</text>
</comment>
<dbReference type="InterPro" id="IPR043129">
    <property type="entry name" value="ATPase_NBD"/>
</dbReference>
<protein>
    <recommendedName>
        <fullName evidence="2">Carbohydrate kinase FGGY C-terminal domain-containing protein</fullName>
    </recommendedName>
</protein>
<reference evidence="4" key="1">
    <citation type="submission" date="2023-08" db="EMBL/GenBank/DDBJ databases">
        <title>Rhodospirillaceae gen. nov., a novel taxon isolated from the Yangtze River Yuezi River estuary sludge.</title>
        <authorList>
            <person name="Ruan L."/>
        </authorList>
    </citation>
    <scope>NUCLEOTIDE SEQUENCE [LARGE SCALE GENOMIC DNA]</scope>
    <source>
        <strain evidence="4">R-7</strain>
    </source>
</reference>
<gene>
    <name evidence="3" type="ORF">Q8A70_21650</name>
</gene>
<evidence type="ECO:0000259" key="2">
    <source>
        <dbReference type="Pfam" id="PF21546"/>
    </source>
</evidence>
<evidence type="ECO:0000313" key="4">
    <source>
        <dbReference type="Proteomes" id="UP001230156"/>
    </source>
</evidence>
<dbReference type="CDD" id="cd07772">
    <property type="entry name" value="ASKHA_NBD_FGGY_NaCK-like"/>
    <property type="match status" value="1"/>
</dbReference>
<dbReference type="Gene3D" id="3.30.420.40">
    <property type="match status" value="2"/>
</dbReference>
<proteinExistence type="predicted"/>
<keyword evidence="4" id="KW-1185">Reference proteome</keyword>
<accession>A0ABU0YRF5</accession>
<feature type="domain" description="Carbohydrate kinase FGGY C-terminal" evidence="2">
    <location>
        <begin position="242"/>
        <end position="417"/>
    </location>
</feature>
<dbReference type="EMBL" id="JAUYVI010000006">
    <property type="protein sequence ID" value="MDQ7250310.1"/>
    <property type="molecule type" value="Genomic_DNA"/>
</dbReference>
<feature type="compositionally biased region" description="Gly residues" evidence="1">
    <location>
        <begin position="327"/>
        <end position="340"/>
    </location>
</feature>
<dbReference type="Pfam" id="PF21546">
    <property type="entry name" value="FGGY_C_2"/>
    <property type="match status" value="1"/>
</dbReference>
<name>A0ABU0YRF5_9PROT</name>
<sequence>MAIVVFDIGKTNLKLSLVEGGAIRHTLSQPNVNLPGPPYLHFDTDATWAFLLKGLGKLASMAKITDIVPVAHGAAGVLVDAEGGLALPMLDYEHPIHDDGYDRVAAPFSETFTPRMANGLVFGRQLYWQKLNFPDGFARIKWIFGHPQYWAFRLTGRAWSEVTSLGCHGGLWRPAEGRFSSFTEKMGWTHLFPPLKKASDIAGPLTPEVLRQTGLPADCNVRVGIHDSNASFLRHRMTRPMPFAVASTGTWVVCMAAGADPRQMPENRNCLANVDALGTPVPCCNFMGGREFARLTKGLHGCITTLEDVAAVVEQGSILVPPLGDDGGPFDGSPLGGPGGAPTQTDEQAVARASVYLALMTDYCFDLLQAKGPVIVEGSLTGNHAFLSALATLRRADSVMVSSDATGTVSGAVLLAGSSIPDEPELVESMDLPMADYRKAWREALPA</sequence>
<dbReference type="InterPro" id="IPR049382">
    <property type="entry name" value="FGGY_C_2"/>
</dbReference>
<evidence type="ECO:0000256" key="1">
    <source>
        <dbReference type="SAM" id="MobiDB-lite"/>
    </source>
</evidence>
<organism evidence="3 4">
    <name type="scientific">Dongia sedimenti</name>
    <dbReference type="NCBI Taxonomy" id="3064282"/>
    <lineage>
        <taxon>Bacteria</taxon>
        <taxon>Pseudomonadati</taxon>
        <taxon>Pseudomonadota</taxon>
        <taxon>Alphaproteobacteria</taxon>
        <taxon>Rhodospirillales</taxon>
        <taxon>Dongiaceae</taxon>
        <taxon>Dongia</taxon>
    </lineage>
</organism>